<evidence type="ECO:0000256" key="9">
    <source>
        <dbReference type="ARBA" id="ARBA00024334"/>
    </source>
</evidence>
<evidence type="ECO:0000313" key="14">
    <source>
        <dbReference type="Proteomes" id="UP000039865"/>
    </source>
</evidence>
<dbReference type="PROSITE" id="PS00018">
    <property type="entry name" value="EF_HAND_1"/>
    <property type="match status" value="3"/>
</dbReference>
<feature type="compositionally biased region" description="Basic residues" evidence="10">
    <location>
        <begin position="473"/>
        <end position="490"/>
    </location>
</feature>
<dbReference type="InterPro" id="IPR011009">
    <property type="entry name" value="Kinase-like_dom_sf"/>
</dbReference>
<evidence type="ECO:0000259" key="12">
    <source>
        <dbReference type="PROSITE" id="PS50222"/>
    </source>
</evidence>
<evidence type="ECO:0000256" key="7">
    <source>
        <dbReference type="ARBA" id="ARBA00022837"/>
    </source>
</evidence>
<gene>
    <name evidence="13" type="primary">Contig3017.g3226</name>
    <name evidence="13" type="ORF">STYLEM_19617</name>
</gene>
<feature type="region of interest" description="Disordered" evidence="10">
    <location>
        <begin position="312"/>
        <end position="339"/>
    </location>
</feature>
<dbReference type="CDD" id="cd00051">
    <property type="entry name" value="EFh"/>
    <property type="match status" value="2"/>
</dbReference>
<evidence type="ECO:0000259" key="11">
    <source>
        <dbReference type="PROSITE" id="PS50011"/>
    </source>
</evidence>
<evidence type="ECO:0000256" key="10">
    <source>
        <dbReference type="SAM" id="MobiDB-lite"/>
    </source>
</evidence>
<comment type="similarity">
    <text evidence="9">Belongs to the protein kinase superfamily. Ser/Thr protein kinase family. CDPK subfamily.</text>
</comment>
<dbReference type="Pfam" id="PF13202">
    <property type="entry name" value="EF-hand_5"/>
    <property type="match status" value="1"/>
</dbReference>
<dbReference type="InterPro" id="IPR000719">
    <property type="entry name" value="Prot_kinase_dom"/>
</dbReference>
<dbReference type="FunFam" id="1.10.238.10:FF:000003">
    <property type="entry name" value="Calmodulin A"/>
    <property type="match status" value="1"/>
</dbReference>
<keyword evidence="8" id="KW-0067">ATP-binding</keyword>
<dbReference type="PANTHER" id="PTHR24349">
    <property type="entry name" value="SERINE/THREONINE-PROTEIN KINASE"/>
    <property type="match status" value="1"/>
</dbReference>
<dbReference type="InParanoid" id="A0A078BAD0"/>
<organism evidence="13 14">
    <name type="scientific">Stylonychia lemnae</name>
    <name type="common">Ciliate</name>
    <dbReference type="NCBI Taxonomy" id="5949"/>
    <lineage>
        <taxon>Eukaryota</taxon>
        <taxon>Sar</taxon>
        <taxon>Alveolata</taxon>
        <taxon>Ciliophora</taxon>
        <taxon>Intramacronucleata</taxon>
        <taxon>Spirotrichea</taxon>
        <taxon>Stichotrichia</taxon>
        <taxon>Sporadotrichida</taxon>
        <taxon>Oxytrichidae</taxon>
        <taxon>Stylonychinae</taxon>
        <taxon>Stylonychia</taxon>
    </lineage>
</organism>
<dbReference type="OrthoDB" id="40902at2759"/>
<evidence type="ECO:0000313" key="13">
    <source>
        <dbReference type="EMBL" id="CDW90473.1"/>
    </source>
</evidence>
<dbReference type="SMART" id="SM00220">
    <property type="entry name" value="S_TKc"/>
    <property type="match status" value="1"/>
</dbReference>
<dbReference type="InterPro" id="IPR050205">
    <property type="entry name" value="CDPK_Ser/Thr_kinases"/>
</dbReference>
<dbReference type="Gene3D" id="3.30.200.20">
    <property type="entry name" value="Phosphorylase Kinase, domain 1"/>
    <property type="match status" value="1"/>
</dbReference>
<evidence type="ECO:0000256" key="6">
    <source>
        <dbReference type="ARBA" id="ARBA00022777"/>
    </source>
</evidence>
<keyword evidence="5" id="KW-0547">Nucleotide-binding</keyword>
<dbReference type="Gene3D" id="1.10.510.10">
    <property type="entry name" value="Transferase(Phosphotransferase) domain 1"/>
    <property type="match status" value="1"/>
</dbReference>
<dbReference type="InterPro" id="IPR008271">
    <property type="entry name" value="Ser/Thr_kinase_AS"/>
</dbReference>
<dbReference type="SMART" id="SM00054">
    <property type="entry name" value="EFh"/>
    <property type="match status" value="4"/>
</dbReference>
<feature type="domain" description="EF-hand" evidence="12">
    <location>
        <begin position="1043"/>
        <end position="1073"/>
    </location>
</feature>
<dbReference type="EMBL" id="CCKQ01018505">
    <property type="protein sequence ID" value="CDW90473.1"/>
    <property type="molecule type" value="Genomic_DNA"/>
</dbReference>
<feature type="region of interest" description="Disordered" evidence="10">
    <location>
        <begin position="395"/>
        <end position="430"/>
    </location>
</feature>
<evidence type="ECO:0000256" key="1">
    <source>
        <dbReference type="ARBA" id="ARBA00001946"/>
    </source>
</evidence>
<dbReference type="OMA" id="MYDRMEY"/>
<keyword evidence="7" id="KW-0106">Calcium</keyword>
<dbReference type="InterPro" id="IPR018247">
    <property type="entry name" value="EF_Hand_1_Ca_BS"/>
</dbReference>
<evidence type="ECO:0000256" key="3">
    <source>
        <dbReference type="ARBA" id="ARBA00022679"/>
    </source>
</evidence>
<accession>A0A078BAD0</accession>
<protein>
    <submittedName>
        <fullName evidence="13">Protein kinase domain containing protein</fullName>
    </submittedName>
</protein>
<feature type="region of interest" description="Disordered" evidence="10">
    <location>
        <begin position="522"/>
        <end position="585"/>
    </location>
</feature>
<dbReference type="PROSITE" id="PS50011">
    <property type="entry name" value="PROTEIN_KINASE_DOM"/>
    <property type="match status" value="1"/>
</dbReference>
<dbReference type="InterPro" id="IPR002048">
    <property type="entry name" value="EF_hand_dom"/>
</dbReference>
<feature type="compositionally biased region" description="Acidic residues" evidence="10">
    <location>
        <begin position="327"/>
        <end position="338"/>
    </location>
</feature>
<proteinExistence type="inferred from homology"/>
<feature type="compositionally biased region" description="Basic residues" evidence="10">
    <location>
        <begin position="548"/>
        <end position="567"/>
    </location>
</feature>
<evidence type="ECO:0000256" key="2">
    <source>
        <dbReference type="ARBA" id="ARBA00022527"/>
    </source>
</evidence>
<feature type="domain" description="EF-hand" evidence="12">
    <location>
        <begin position="1004"/>
        <end position="1039"/>
    </location>
</feature>
<reference evidence="13 14" key="1">
    <citation type="submission" date="2014-06" db="EMBL/GenBank/DDBJ databases">
        <authorList>
            <person name="Swart Estienne"/>
        </authorList>
    </citation>
    <scope>NUCLEOTIDE SEQUENCE [LARGE SCALE GENOMIC DNA]</scope>
    <source>
        <strain evidence="13 14">130c</strain>
    </source>
</reference>
<feature type="compositionally biased region" description="Basic and acidic residues" evidence="10">
    <location>
        <begin position="312"/>
        <end position="323"/>
    </location>
</feature>
<dbReference type="Gene3D" id="1.10.238.10">
    <property type="entry name" value="EF-hand"/>
    <property type="match status" value="2"/>
</dbReference>
<dbReference type="Proteomes" id="UP000039865">
    <property type="component" value="Unassembled WGS sequence"/>
</dbReference>
<keyword evidence="4" id="KW-0677">Repeat</keyword>
<dbReference type="Pfam" id="PF00069">
    <property type="entry name" value="Pkinase"/>
    <property type="match status" value="2"/>
</dbReference>
<dbReference type="GO" id="GO:0004674">
    <property type="term" value="F:protein serine/threonine kinase activity"/>
    <property type="evidence" value="ECO:0007669"/>
    <property type="project" value="UniProtKB-KW"/>
</dbReference>
<feature type="region of interest" description="Disordered" evidence="10">
    <location>
        <begin position="468"/>
        <end position="490"/>
    </location>
</feature>
<dbReference type="SUPFAM" id="SSF56112">
    <property type="entry name" value="Protein kinase-like (PK-like)"/>
    <property type="match status" value="1"/>
</dbReference>
<feature type="domain" description="EF-hand" evidence="12">
    <location>
        <begin position="929"/>
        <end position="964"/>
    </location>
</feature>
<evidence type="ECO:0000256" key="4">
    <source>
        <dbReference type="ARBA" id="ARBA00022737"/>
    </source>
</evidence>
<dbReference type="PROSITE" id="PS50222">
    <property type="entry name" value="EF_HAND_2"/>
    <property type="match status" value="4"/>
</dbReference>
<feature type="domain" description="EF-hand" evidence="12">
    <location>
        <begin position="968"/>
        <end position="1003"/>
    </location>
</feature>
<feature type="compositionally biased region" description="Polar residues" evidence="10">
    <location>
        <begin position="398"/>
        <end position="424"/>
    </location>
</feature>
<name>A0A078BAD0_STYLE</name>
<sequence>MGCQQTCQRQINIIEEDYSESEFSETSQSKNDFEIHRLKNISFSKQKGKRDNSSLLEIIKQRENNKNKVSVLTLQKEPQKAENQEVSFINVCCTKPNQQSKLIENLSFSIASQLQQSERKNKNDTQMSIDRKREDNDQNNQQSLLKIVNQNSAINDSSKGAIMSLEKSHIKSRKDQQAIKSTLGNKINNKTSFDVLMNQDFSILPNKKRQNIPRKITSPIFFTQLQQFNVFQNIIDADEDLKRRGSNLQPMKVANLIQQNQQNSKEILNSISSSSFSSNFQDEQLENRRISTNLKAHPKSKFASLKKNCIMDDNKSDQDKEPQQNESEIDDDEEEEEEDHMKILYKSNTIQIEQKPEDKLLMLDETIQDLLMNKIKNKVDQISNLQLPKDISAERQQDNQNGTDKQNSGHSPKSNVEDSNMSQKSKNKKIASIEQSEIDYLGGSFQQMVKKKSKKNNSKLFDNQVLMMEKQNSKSRRRKTIKDKSGKKKVIQTTKTTSVLFHGALNNNGNSSNTININTQYNRQEDKSEEIKHDDQTPSPLNGERSKNQKRSPRKADRKKKDQKRGKTQLNMPKNIPNLNRNAQSNVVKDDDPQFLEFQNKWRQKQMEMTYNRKEFSSVILSKNHSHTDLSKNIAGMHGNMANRTLMNVRLAGMNSQANLGIVRRSSSKSNRRMSLSKQLFINEGRGKIEQKYDFLETIGQGGFGLVRKDHPNIVKIYEFYQDKKNLYLIQEYICGGDLFDKIKNSKGGFEENTAALIMKQVLSAVFYCHKNGIVHRDLKPENILLEDANSYNSIKAYYIAPEVLKKNYDEKCDIWSCGVMLHIMLCGYPPFRGKHEREILEKVEIGYFSLSGPEWKTVSREAKLLLKQMLTYIPKERISAEQALSSSWIQIQTKTEVVTMQEAQNALQALRNFHAACLYIASQLLTRQELMKFKDIFNCFDLNGDGILSSEELKELICVHLQISRDKAGREANKILSHIDINQNGAVDFTEFVIAIVSNKDILTDDKLLNAFNMLDMDGNGRITKEDLQQVFKGTSDQDILIDEMIEEADEKGNGEIAFQEFKKLMLSMQKYNQYETGHIYYQNDSSISNQNLNLTMLNK</sequence>
<keyword evidence="14" id="KW-1185">Reference proteome</keyword>
<comment type="cofactor">
    <cofactor evidence="1">
        <name>Mg(2+)</name>
        <dbReference type="ChEBI" id="CHEBI:18420"/>
    </cofactor>
</comment>
<dbReference type="PROSITE" id="PS00108">
    <property type="entry name" value="PROTEIN_KINASE_ST"/>
    <property type="match status" value="1"/>
</dbReference>
<dbReference type="SUPFAM" id="SSF47473">
    <property type="entry name" value="EF-hand"/>
    <property type="match status" value="1"/>
</dbReference>
<dbReference type="InterPro" id="IPR011992">
    <property type="entry name" value="EF-hand-dom_pair"/>
</dbReference>
<dbReference type="CDD" id="cd05117">
    <property type="entry name" value="STKc_CAMK"/>
    <property type="match status" value="1"/>
</dbReference>
<evidence type="ECO:0000256" key="5">
    <source>
        <dbReference type="ARBA" id="ARBA00022741"/>
    </source>
</evidence>
<feature type="compositionally biased region" description="Basic and acidic residues" evidence="10">
    <location>
        <begin position="523"/>
        <end position="536"/>
    </location>
</feature>
<keyword evidence="6 13" id="KW-0418">Kinase</keyword>
<keyword evidence="2" id="KW-0723">Serine/threonine-protein kinase</keyword>
<dbReference type="GO" id="GO:0005524">
    <property type="term" value="F:ATP binding"/>
    <property type="evidence" value="ECO:0007669"/>
    <property type="project" value="UniProtKB-KW"/>
</dbReference>
<dbReference type="AlphaFoldDB" id="A0A078BAD0"/>
<keyword evidence="3" id="KW-0808">Transferase</keyword>
<evidence type="ECO:0000256" key="8">
    <source>
        <dbReference type="ARBA" id="ARBA00022840"/>
    </source>
</evidence>
<feature type="domain" description="Protein kinase" evidence="11">
    <location>
        <begin position="649"/>
        <end position="890"/>
    </location>
</feature>
<feature type="compositionally biased region" description="Polar residues" evidence="10">
    <location>
        <begin position="568"/>
        <end position="585"/>
    </location>
</feature>
<dbReference type="GO" id="GO:0005509">
    <property type="term" value="F:calcium ion binding"/>
    <property type="evidence" value="ECO:0007669"/>
    <property type="project" value="InterPro"/>
</dbReference>
<dbReference type="Pfam" id="PF13499">
    <property type="entry name" value="EF-hand_7"/>
    <property type="match status" value="1"/>
</dbReference>